<accession>A0A1B7TA50</accession>
<dbReference type="GO" id="GO:0015079">
    <property type="term" value="F:potassium ion transmembrane transporter activity"/>
    <property type="evidence" value="ECO:0007669"/>
    <property type="project" value="InterPro"/>
</dbReference>
<keyword evidence="1" id="KW-0472">Membrane</keyword>
<evidence type="ECO:0000313" key="2">
    <source>
        <dbReference type="EMBL" id="OBA25583.1"/>
    </source>
</evidence>
<reference evidence="3" key="1">
    <citation type="journal article" date="2016" name="Proc. Natl. Acad. Sci. U.S.A.">
        <title>Comparative genomics of biotechnologically important yeasts.</title>
        <authorList>
            <person name="Riley R."/>
            <person name="Haridas S."/>
            <person name="Wolfe K.H."/>
            <person name="Lopes M.R."/>
            <person name="Hittinger C.T."/>
            <person name="Goeker M."/>
            <person name="Salamov A.A."/>
            <person name="Wisecaver J.H."/>
            <person name="Long T.M."/>
            <person name="Calvey C.H."/>
            <person name="Aerts A.L."/>
            <person name="Barry K.W."/>
            <person name="Choi C."/>
            <person name="Clum A."/>
            <person name="Coughlan A.Y."/>
            <person name="Deshpande S."/>
            <person name="Douglass A.P."/>
            <person name="Hanson S.J."/>
            <person name="Klenk H.-P."/>
            <person name="LaButti K.M."/>
            <person name="Lapidus A."/>
            <person name="Lindquist E.A."/>
            <person name="Lipzen A.M."/>
            <person name="Meier-Kolthoff J.P."/>
            <person name="Ohm R.A."/>
            <person name="Otillar R.P."/>
            <person name="Pangilinan J.L."/>
            <person name="Peng Y."/>
            <person name="Rokas A."/>
            <person name="Rosa C.A."/>
            <person name="Scheuner C."/>
            <person name="Sibirny A.A."/>
            <person name="Slot J.C."/>
            <person name="Stielow J.B."/>
            <person name="Sun H."/>
            <person name="Kurtzman C.P."/>
            <person name="Blackwell M."/>
            <person name="Grigoriev I.V."/>
            <person name="Jeffries T.W."/>
        </authorList>
    </citation>
    <scope>NUCLEOTIDE SEQUENCE [LARGE SCALE GENOMIC DNA]</scope>
    <source>
        <strain evidence="3">NRRL Y-1626</strain>
    </source>
</reference>
<dbReference type="Proteomes" id="UP000092321">
    <property type="component" value="Unassembled WGS sequence"/>
</dbReference>
<keyword evidence="1" id="KW-0812">Transmembrane</keyword>
<proteinExistence type="predicted"/>
<organism evidence="2 3">
    <name type="scientific">Hanseniaspora valbyensis NRRL Y-1626</name>
    <dbReference type="NCBI Taxonomy" id="766949"/>
    <lineage>
        <taxon>Eukaryota</taxon>
        <taxon>Fungi</taxon>
        <taxon>Dikarya</taxon>
        <taxon>Ascomycota</taxon>
        <taxon>Saccharomycotina</taxon>
        <taxon>Saccharomycetes</taxon>
        <taxon>Saccharomycodales</taxon>
        <taxon>Saccharomycodaceae</taxon>
        <taxon>Hanseniaspora</taxon>
    </lineage>
</organism>
<dbReference type="PANTHER" id="PTHR36424:SF1">
    <property type="entry name" value="LOW AFFINITY K(+) TRANSPORTER 1-RELATED"/>
    <property type="match status" value="1"/>
</dbReference>
<dbReference type="OrthoDB" id="2128042at2759"/>
<keyword evidence="3" id="KW-1185">Reference proteome</keyword>
<dbReference type="InterPro" id="IPR031606">
    <property type="entry name" value="Kch1/2"/>
</dbReference>
<evidence type="ECO:0000256" key="1">
    <source>
        <dbReference type="SAM" id="Phobius"/>
    </source>
</evidence>
<comment type="caution">
    <text evidence="2">The sequence shown here is derived from an EMBL/GenBank/DDBJ whole genome shotgun (WGS) entry which is preliminary data.</text>
</comment>
<sequence>MTVLKLILFNKLSQSSFFKPWVPFNVSKWIYITTIPITLLIIVFKTIQAFLLIKNTNNIIVIYLNTFAKKITTIKKGTPFFLVFDQIKTNSTSKTEQTNFNRLCFFTWEQLHNWQFVLLNAPKQVINALTLWSLIISKDQTNLEDMSSLSGVLSKIKQISQDSKQEVVILSGMLISLIAYSLLAIVFLFGVACLIYIENELLANDSGFGDRWIPFLREENSSLKKYILLQLLQNIQQMKDEEEEGFNTRIDINNDDDENSLYRESIRNKQWLEIDDKNDCVKHVKTPSRVYKYV</sequence>
<feature type="transmembrane region" description="Helical" evidence="1">
    <location>
        <begin position="29"/>
        <end position="53"/>
    </location>
</feature>
<keyword evidence="1" id="KW-1133">Transmembrane helix</keyword>
<dbReference type="PANTHER" id="PTHR36424">
    <property type="entry name" value="PHEROMONE-REGULATED MEMBRANE PROTEIN 6"/>
    <property type="match status" value="1"/>
</dbReference>
<protein>
    <submittedName>
        <fullName evidence="2">Uncharacterized protein</fullName>
    </submittedName>
</protein>
<dbReference type="GO" id="GO:0005886">
    <property type="term" value="C:plasma membrane"/>
    <property type="evidence" value="ECO:0007669"/>
    <property type="project" value="InterPro"/>
</dbReference>
<feature type="transmembrane region" description="Helical" evidence="1">
    <location>
        <begin position="167"/>
        <end position="197"/>
    </location>
</feature>
<dbReference type="EMBL" id="LXPE01000068">
    <property type="protein sequence ID" value="OBA25583.1"/>
    <property type="molecule type" value="Genomic_DNA"/>
</dbReference>
<gene>
    <name evidence="2" type="ORF">HANVADRAFT_53820</name>
</gene>
<dbReference type="Pfam" id="PF16944">
    <property type="entry name" value="KCH"/>
    <property type="match status" value="1"/>
</dbReference>
<dbReference type="AlphaFoldDB" id="A0A1B7TA50"/>
<name>A0A1B7TA50_9ASCO</name>
<evidence type="ECO:0000313" key="3">
    <source>
        <dbReference type="Proteomes" id="UP000092321"/>
    </source>
</evidence>